<keyword evidence="8 12" id="KW-0798">TonB box</keyword>
<keyword evidence="6" id="KW-0408">Iron</keyword>
<dbReference type="PROSITE" id="PS51257">
    <property type="entry name" value="PROKAR_LIPOPROTEIN"/>
    <property type="match status" value="1"/>
</dbReference>
<name>A0A662ZHB5_9GAMM</name>
<evidence type="ECO:0000313" key="16">
    <source>
        <dbReference type="Proteomes" id="UP000243745"/>
    </source>
</evidence>
<gene>
    <name evidence="15" type="ORF">SAMN02910344_01267</name>
</gene>
<dbReference type="PANTHER" id="PTHR32552:SF81">
    <property type="entry name" value="TONB-DEPENDENT OUTER MEMBRANE RECEPTOR"/>
    <property type="match status" value="1"/>
</dbReference>
<protein>
    <submittedName>
        <fullName evidence="15">Outer membrane receptor proteins, mostly Fe transport</fullName>
    </submittedName>
</protein>
<evidence type="ECO:0000256" key="6">
    <source>
        <dbReference type="ARBA" id="ARBA00023004"/>
    </source>
</evidence>
<comment type="subcellular location">
    <subcellularLocation>
        <location evidence="1 11">Cell outer membrane</location>
        <topology evidence="1 11">Multi-pass membrane protein</topology>
    </subcellularLocation>
</comment>
<organism evidence="15 16">
    <name type="scientific">Ruminobacter amylophilus</name>
    <dbReference type="NCBI Taxonomy" id="867"/>
    <lineage>
        <taxon>Bacteria</taxon>
        <taxon>Pseudomonadati</taxon>
        <taxon>Pseudomonadota</taxon>
        <taxon>Gammaproteobacteria</taxon>
        <taxon>Aeromonadales</taxon>
        <taxon>Succinivibrionaceae</taxon>
        <taxon>Ruminobacter</taxon>
    </lineage>
</organism>
<accession>A0A662ZHB5</accession>
<reference evidence="15 16" key="1">
    <citation type="submission" date="2016-10" db="EMBL/GenBank/DDBJ databases">
        <authorList>
            <person name="Varghese N."/>
            <person name="Submissions S."/>
        </authorList>
    </citation>
    <scope>NUCLEOTIDE SEQUENCE [LARGE SCALE GENOMIC DNA]</scope>
    <source>
        <strain evidence="15 16">DSM 1361</strain>
    </source>
</reference>
<dbReference type="Gene3D" id="2.170.130.10">
    <property type="entry name" value="TonB-dependent receptor, plug domain"/>
    <property type="match status" value="1"/>
</dbReference>
<evidence type="ECO:0000256" key="11">
    <source>
        <dbReference type="PROSITE-ProRule" id="PRU01360"/>
    </source>
</evidence>
<sequence>MNADNRKSRLVMTAVASSVMLACGQASADEEYDFKLDTISVTANKYSQDLVSLSGQAEVAGEEVLERNEVRGVKDLTRVASAITPASGFGSRQLTKYTIRGINSGNIYNSGVTVYVDGVAQPFSQMNQQFNDVSSVEILKGPQGSVYGSGAQIGIINVTTRNPMIDGNYADLESDYSKLYWKNKVDAGGALYGKTVYGKIGLINQKDYGWIKDTDGSNYNTGESYGINGALYFDGGENIPMVVTLGGAYTKDRGHQSNVALTEEEYRNGKLSGNGINRNPDFTGSYLAGVMASNPDVAEYFGGYEEAYQALINSGHIQDEIDPVEDRTSYTAYVKLDYYRDNGDSINSITSVNDSDSCELYMMGQGRCGNNNIRTRQFTQEVRYVAELGNSGDIYDSGKAVIGVNATKSKVDNYVLAQIDISDNPVYQELIGGTMFPIGQVDLRTDDLSFSVFSDVAYNFGVGSESIFDIDIGLRMEHDQAKANGTYNFGYSMDHVENSYDLFDYKAAFGYTFVPGQRVYVLSSSGSKSGGFSRFPTSELDAEGYRPEKTYNYELGYHMAYDNGFDANAALFYMDVHDRQAYTIVENSYMTPLRNIGRMHSAGGELTLGYHAERVAAGISMTYADARNDTGDYTKHPANAPKFVATGLIDVTALKFADFSAHFGGSVRYQSKTYFGEGYTSVFENSGLDQESQGGYTIFDMYASAEILKNLEIKAYIENAGDKKYANSIDNGSTYGVRFYSMAAPRNVGVKLKYSF</sequence>
<keyword evidence="7" id="KW-0406">Ion transport</keyword>
<dbReference type="InterPro" id="IPR036942">
    <property type="entry name" value="Beta-barrel_TonB_sf"/>
</dbReference>
<keyword evidence="10 11" id="KW-0998">Cell outer membrane</keyword>
<dbReference type="Pfam" id="PF07715">
    <property type="entry name" value="Plug"/>
    <property type="match status" value="1"/>
</dbReference>
<keyword evidence="15" id="KW-0675">Receptor</keyword>
<dbReference type="GO" id="GO:0006826">
    <property type="term" value="P:iron ion transport"/>
    <property type="evidence" value="ECO:0007669"/>
    <property type="project" value="UniProtKB-KW"/>
</dbReference>
<proteinExistence type="inferred from homology"/>
<dbReference type="SUPFAM" id="SSF56935">
    <property type="entry name" value="Porins"/>
    <property type="match status" value="1"/>
</dbReference>
<keyword evidence="16" id="KW-1185">Reference proteome</keyword>
<dbReference type="PROSITE" id="PS00430">
    <property type="entry name" value="TONB_DEPENDENT_REC_1"/>
    <property type="match status" value="1"/>
</dbReference>
<feature type="chain" id="PRO_5024927917" evidence="13">
    <location>
        <begin position="29"/>
        <end position="756"/>
    </location>
</feature>
<dbReference type="OrthoDB" id="7051185at2"/>
<evidence type="ECO:0000256" key="9">
    <source>
        <dbReference type="ARBA" id="ARBA00023136"/>
    </source>
</evidence>
<keyword evidence="5 11" id="KW-0812">Transmembrane</keyword>
<comment type="similarity">
    <text evidence="11">Belongs to the TonB-dependent receptor family.</text>
</comment>
<evidence type="ECO:0000256" key="3">
    <source>
        <dbReference type="ARBA" id="ARBA00022452"/>
    </source>
</evidence>
<dbReference type="AlphaFoldDB" id="A0A662ZHB5"/>
<dbReference type="InterPro" id="IPR039426">
    <property type="entry name" value="TonB-dep_rcpt-like"/>
</dbReference>
<feature type="domain" description="TonB-dependent receptor plug" evidence="14">
    <location>
        <begin position="53"/>
        <end position="154"/>
    </location>
</feature>
<evidence type="ECO:0000256" key="10">
    <source>
        <dbReference type="ARBA" id="ARBA00023237"/>
    </source>
</evidence>
<dbReference type="InterPro" id="IPR010916">
    <property type="entry name" value="TonB_box_CS"/>
</dbReference>
<evidence type="ECO:0000256" key="12">
    <source>
        <dbReference type="PROSITE-ProRule" id="PRU10143"/>
    </source>
</evidence>
<keyword evidence="2 11" id="KW-0813">Transport</keyword>
<dbReference type="Proteomes" id="UP000243745">
    <property type="component" value="Unassembled WGS sequence"/>
</dbReference>
<keyword evidence="13" id="KW-0732">Signal</keyword>
<dbReference type="GO" id="GO:0009279">
    <property type="term" value="C:cell outer membrane"/>
    <property type="evidence" value="ECO:0007669"/>
    <property type="project" value="UniProtKB-SubCell"/>
</dbReference>
<evidence type="ECO:0000259" key="14">
    <source>
        <dbReference type="Pfam" id="PF07715"/>
    </source>
</evidence>
<evidence type="ECO:0000256" key="5">
    <source>
        <dbReference type="ARBA" id="ARBA00022692"/>
    </source>
</evidence>
<evidence type="ECO:0000256" key="7">
    <source>
        <dbReference type="ARBA" id="ARBA00023065"/>
    </source>
</evidence>
<dbReference type="InterPro" id="IPR037066">
    <property type="entry name" value="Plug_dom_sf"/>
</dbReference>
<evidence type="ECO:0000256" key="2">
    <source>
        <dbReference type="ARBA" id="ARBA00022448"/>
    </source>
</evidence>
<feature type="signal peptide" evidence="13">
    <location>
        <begin position="1"/>
        <end position="28"/>
    </location>
</feature>
<evidence type="ECO:0000313" key="15">
    <source>
        <dbReference type="EMBL" id="SFP39318.1"/>
    </source>
</evidence>
<evidence type="ECO:0000256" key="4">
    <source>
        <dbReference type="ARBA" id="ARBA00022496"/>
    </source>
</evidence>
<keyword evidence="3 11" id="KW-1134">Transmembrane beta strand</keyword>
<dbReference type="InterPro" id="IPR012910">
    <property type="entry name" value="Plug_dom"/>
</dbReference>
<evidence type="ECO:0000256" key="13">
    <source>
        <dbReference type="SAM" id="SignalP"/>
    </source>
</evidence>
<evidence type="ECO:0000256" key="1">
    <source>
        <dbReference type="ARBA" id="ARBA00004571"/>
    </source>
</evidence>
<dbReference type="EMBL" id="FOXF01000020">
    <property type="protein sequence ID" value="SFP39318.1"/>
    <property type="molecule type" value="Genomic_DNA"/>
</dbReference>
<dbReference type="RefSeq" id="WP_093142040.1">
    <property type="nucleotide sequence ID" value="NZ_FOXF01000020.1"/>
</dbReference>
<keyword evidence="4" id="KW-0410">Iron transport</keyword>
<keyword evidence="9 11" id="KW-0472">Membrane</keyword>
<feature type="short sequence motif" description="TonB box" evidence="12">
    <location>
        <begin position="38"/>
        <end position="44"/>
    </location>
</feature>
<dbReference type="Gene3D" id="2.40.170.20">
    <property type="entry name" value="TonB-dependent receptor, beta-barrel domain"/>
    <property type="match status" value="1"/>
</dbReference>
<dbReference type="PANTHER" id="PTHR32552">
    <property type="entry name" value="FERRICHROME IRON RECEPTOR-RELATED"/>
    <property type="match status" value="1"/>
</dbReference>
<dbReference type="PROSITE" id="PS52016">
    <property type="entry name" value="TONB_DEPENDENT_REC_3"/>
    <property type="match status" value="1"/>
</dbReference>
<evidence type="ECO:0000256" key="8">
    <source>
        <dbReference type="ARBA" id="ARBA00023077"/>
    </source>
</evidence>